<dbReference type="PRINTS" id="PR00420">
    <property type="entry name" value="RNGMNOXGNASE"/>
</dbReference>
<evidence type="ECO:0000313" key="10">
    <source>
        <dbReference type="Proteomes" id="UP000747399"/>
    </source>
</evidence>
<comment type="cofactor">
    <cofactor evidence="1">
        <name>FAD</name>
        <dbReference type="ChEBI" id="CHEBI:57692"/>
    </cofactor>
</comment>
<evidence type="ECO:0000256" key="2">
    <source>
        <dbReference type="ARBA" id="ARBA00022630"/>
    </source>
</evidence>
<protein>
    <recommendedName>
        <fullName evidence="8">FAD-binding domain-containing protein</fullName>
    </recommendedName>
</protein>
<dbReference type="InterPro" id="IPR036188">
    <property type="entry name" value="FAD/NAD-bd_sf"/>
</dbReference>
<evidence type="ECO:0000256" key="4">
    <source>
        <dbReference type="ARBA" id="ARBA00022857"/>
    </source>
</evidence>
<dbReference type="AlphaFoldDB" id="A0A8J4F7F4"/>
<keyword evidence="2" id="KW-0285">Flavoprotein</keyword>
<comment type="caution">
    <text evidence="9">The sequence shown here is derived from an EMBL/GenBank/DDBJ whole genome shotgun (WGS) entry which is preliminary data.</text>
</comment>
<feature type="region of interest" description="Disordered" evidence="7">
    <location>
        <begin position="228"/>
        <end position="267"/>
    </location>
</feature>
<keyword evidence="3" id="KW-0274">FAD</keyword>
<dbReference type="GO" id="GO:0004502">
    <property type="term" value="F:kynurenine 3-monooxygenase activity"/>
    <property type="evidence" value="ECO:0007669"/>
    <property type="project" value="TreeGrafter"/>
</dbReference>
<keyword evidence="5" id="KW-0560">Oxidoreductase</keyword>
<reference evidence="9" key="1">
    <citation type="journal article" date="2021" name="Proc. Natl. Acad. Sci. U.S.A.">
        <title>Three genomes in the algal genus Volvox reveal the fate of a haploid sex-determining region after a transition to homothallism.</title>
        <authorList>
            <person name="Yamamoto K."/>
            <person name="Hamaji T."/>
            <person name="Kawai-Toyooka H."/>
            <person name="Matsuzaki R."/>
            <person name="Takahashi F."/>
            <person name="Nishimura Y."/>
            <person name="Kawachi M."/>
            <person name="Noguchi H."/>
            <person name="Minakuchi Y."/>
            <person name="Umen J.G."/>
            <person name="Toyoda A."/>
            <person name="Nozaki H."/>
        </authorList>
    </citation>
    <scope>NUCLEOTIDE SEQUENCE</scope>
    <source>
        <strain evidence="9">NIES-3780</strain>
    </source>
</reference>
<evidence type="ECO:0000313" key="9">
    <source>
        <dbReference type="EMBL" id="GIL63355.1"/>
    </source>
</evidence>
<name>A0A8J4F7F4_9CHLO</name>
<keyword evidence="6" id="KW-0503">Monooxygenase</keyword>
<dbReference type="SUPFAM" id="SSF51905">
    <property type="entry name" value="FAD/NAD(P)-binding domain"/>
    <property type="match status" value="1"/>
</dbReference>
<accession>A0A8J4F7F4</accession>
<dbReference type="EMBL" id="BNCO01000057">
    <property type="protein sequence ID" value="GIL63355.1"/>
    <property type="molecule type" value="Genomic_DNA"/>
</dbReference>
<evidence type="ECO:0000256" key="6">
    <source>
        <dbReference type="ARBA" id="ARBA00023033"/>
    </source>
</evidence>
<dbReference type="GO" id="GO:0071949">
    <property type="term" value="F:FAD binding"/>
    <property type="evidence" value="ECO:0007669"/>
    <property type="project" value="InterPro"/>
</dbReference>
<keyword evidence="10" id="KW-1185">Reference proteome</keyword>
<organism evidence="9 10">
    <name type="scientific">Volvox africanus</name>
    <dbReference type="NCBI Taxonomy" id="51714"/>
    <lineage>
        <taxon>Eukaryota</taxon>
        <taxon>Viridiplantae</taxon>
        <taxon>Chlorophyta</taxon>
        <taxon>core chlorophytes</taxon>
        <taxon>Chlorophyceae</taxon>
        <taxon>CS clade</taxon>
        <taxon>Chlamydomonadales</taxon>
        <taxon>Volvocaceae</taxon>
        <taxon>Volvox</taxon>
    </lineage>
</organism>
<evidence type="ECO:0000256" key="7">
    <source>
        <dbReference type="SAM" id="MobiDB-lite"/>
    </source>
</evidence>
<evidence type="ECO:0000256" key="1">
    <source>
        <dbReference type="ARBA" id="ARBA00001974"/>
    </source>
</evidence>
<dbReference type="InterPro" id="IPR002938">
    <property type="entry name" value="FAD-bd"/>
</dbReference>
<feature type="domain" description="FAD-binding" evidence="8">
    <location>
        <begin position="4"/>
        <end position="190"/>
    </location>
</feature>
<evidence type="ECO:0000256" key="3">
    <source>
        <dbReference type="ARBA" id="ARBA00022827"/>
    </source>
</evidence>
<proteinExistence type="predicted"/>
<keyword evidence="4" id="KW-0521">NADP</keyword>
<dbReference type="GO" id="GO:0070189">
    <property type="term" value="P:kynurenine metabolic process"/>
    <property type="evidence" value="ECO:0007669"/>
    <property type="project" value="TreeGrafter"/>
</dbReference>
<gene>
    <name evidence="9" type="ORF">Vafri_17312</name>
</gene>
<feature type="compositionally biased region" description="Gly residues" evidence="7">
    <location>
        <begin position="257"/>
        <end position="266"/>
    </location>
</feature>
<dbReference type="PANTHER" id="PTHR46028">
    <property type="entry name" value="KYNURENINE 3-MONOOXYGENASE"/>
    <property type="match status" value="1"/>
</dbReference>
<evidence type="ECO:0000256" key="5">
    <source>
        <dbReference type="ARBA" id="ARBA00023002"/>
    </source>
</evidence>
<sequence length="550" mass="58855">MEPCDALIVGAGPAGLGTALLLIRREPWKKIIILERRPAVDVEDLDKSYVYKFDARGRSLTDAAGLSQAVEEAGMAGSSVSWTYVRPDGTTITLPFFIKGNEQYDVFITRSGLLKVMYEGLAKAEQQGRVRIIVNARLTTIQLQKDSAATAPIVVRAVYAAPGGDGKEMSFAPRLLVGADGINSSVRRALADWAPEAGLPADHFNPVVLNSPSSGLRFKVLQLPPNPPFRKPPSSRPASACRPDRNAATTATNVNRGGTGNGGGDTTNGVLTNQQFFRVLGVDAPPNRIVRLGLFPVKDSKAPRTANIIKPNDHVFWTLTTGPQLGAFLQESFPQLDISALFTEEQLQAVAASRGGVFPRPQYLKHFTAVLQQSCSSSALSSTASDAPPAAVAGPCCGVALVGDAVHCFPPDLGQGVNSAMQDVVGLAQALDDGDGDLVRALPLYETRRAPEAAALAELITFGAPYQYAQDMRGHNLWQANIRFRAFMAKLAPWAFSPQTFPMVQGTELSYVQIRDRVHATTKRLWALGLMVATAVGAVAFHRSTGVRAS</sequence>
<dbReference type="Gene3D" id="3.50.50.60">
    <property type="entry name" value="FAD/NAD(P)-binding domain"/>
    <property type="match status" value="2"/>
</dbReference>
<feature type="domain" description="FAD-binding" evidence="8">
    <location>
        <begin position="399"/>
        <end position="432"/>
    </location>
</feature>
<dbReference type="Pfam" id="PF01494">
    <property type="entry name" value="FAD_binding_3"/>
    <property type="match status" value="2"/>
</dbReference>
<dbReference type="Proteomes" id="UP000747399">
    <property type="component" value="Unassembled WGS sequence"/>
</dbReference>
<dbReference type="PANTHER" id="PTHR46028:SF2">
    <property type="entry name" value="KYNURENINE 3-MONOOXYGENASE"/>
    <property type="match status" value="1"/>
</dbReference>
<evidence type="ECO:0000259" key="8">
    <source>
        <dbReference type="Pfam" id="PF01494"/>
    </source>
</evidence>
<feature type="compositionally biased region" description="Low complexity" evidence="7">
    <location>
        <begin position="236"/>
        <end position="256"/>
    </location>
</feature>